<evidence type="ECO:0000259" key="3">
    <source>
        <dbReference type="PROSITE" id="PS50894"/>
    </source>
</evidence>
<dbReference type="GO" id="GO:0005634">
    <property type="term" value="C:nucleus"/>
    <property type="evidence" value="ECO:0007669"/>
    <property type="project" value="TreeGrafter"/>
</dbReference>
<sequence>MPSADERDDASADMPDLGDNVDMATFSQILEMDESEDERDFSKPLVFNFFEQVEETFDKMDKALADKNLNELSSLGHFLKGSSATLGFNKVRDSCQVIQQFGHKLTVDGAPEPDEAVCLRRITDALKTLKVDFADLQEQMKKFFNVDETNGS</sequence>
<reference evidence="4" key="1">
    <citation type="submission" date="2022-07" db="EMBL/GenBank/DDBJ databases">
        <title>Fungi with potential for degradation of polypropylene.</title>
        <authorList>
            <person name="Gostincar C."/>
        </authorList>
    </citation>
    <scope>NUCLEOTIDE SEQUENCE</scope>
    <source>
        <strain evidence="4">EXF-13308</strain>
    </source>
</reference>
<dbReference type="GO" id="GO:0005737">
    <property type="term" value="C:cytoplasm"/>
    <property type="evidence" value="ECO:0007669"/>
    <property type="project" value="TreeGrafter"/>
</dbReference>
<dbReference type="Gene3D" id="1.20.120.160">
    <property type="entry name" value="HPT domain"/>
    <property type="match status" value="1"/>
</dbReference>
<evidence type="ECO:0000313" key="4">
    <source>
        <dbReference type="EMBL" id="KAJ9141967.1"/>
    </source>
</evidence>
<name>A0AA38R861_9PEZI</name>
<keyword evidence="1" id="KW-0597">Phosphoprotein</keyword>
<evidence type="ECO:0000313" key="5">
    <source>
        <dbReference type="Proteomes" id="UP001174694"/>
    </source>
</evidence>
<dbReference type="GO" id="GO:0009927">
    <property type="term" value="F:histidine phosphotransfer kinase activity"/>
    <property type="evidence" value="ECO:0007669"/>
    <property type="project" value="InterPro"/>
</dbReference>
<dbReference type="PROSITE" id="PS50894">
    <property type="entry name" value="HPT"/>
    <property type="match status" value="1"/>
</dbReference>
<dbReference type="AlphaFoldDB" id="A0AA38R861"/>
<feature type="domain" description="HPt" evidence="3">
    <location>
        <begin position="38"/>
        <end position="143"/>
    </location>
</feature>
<feature type="region of interest" description="Disordered" evidence="2">
    <location>
        <begin position="1"/>
        <end position="20"/>
    </location>
</feature>
<comment type="caution">
    <text evidence="4">The sequence shown here is derived from an EMBL/GenBank/DDBJ whole genome shotgun (WGS) entry which is preliminary data.</text>
</comment>
<dbReference type="InterPro" id="IPR008207">
    <property type="entry name" value="Sig_transdc_His_kin_Hpt_dom"/>
</dbReference>
<dbReference type="GO" id="GO:0000160">
    <property type="term" value="P:phosphorelay signal transduction system"/>
    <property type="evidence" value="ECO:0007669"/>
    <property type="project" value="InterPro"/>
</dbReference>
<dbReference type="PANTHER" id="PTHR28242:SF52">
    <property type="entry name" value="PHOSPHORELAY INTERMEDIATE PROTEIN YPD1"/>
    <property type="match status" value="1"/>
</dbReference>
<evidence type="ECO:0000256" key="2">
    <source>
        <dbReference type="SAM" id="MobiDB-lite"/>
    </source>
</evidence>
<dbReference type="SUPFAM" id="SSF47226">
    <property type="entry name" value="Histidine-containing phosphotransfer domain, HPT domain"/>
    <property type="match status" value="1"/>
</dbReference>
<dbReference type="Pfam" id="PF01627">
    <property type="entry name" value="Hpt"/>
    <property type="match status" value="1"/>
</dbReference>
<dbReference type="EMBL" id="JANBVO010000024">
    <property type="protein sequence ID" value="KAJ9141967.1"/>
    <property type="molecule type" value="Genomic_DNA"/>
</dbReference>
<accession>A0AA38R861</accession>
<gene>
    <name evidence="4" type="ORF">NKR23_g7574</name>
</gene>
<dbReference type="PANTHER" id="PTHR28242">
    <property type="entry name" value="PHOSPHORELAY INTERMEDIATE PROTEIN YPD1"/>
    <property type="match status" value="1"/>
</dbReference>
<dbReference type="Proteomes" id="UP001174694">
    <property type="component" value="Unassembled WGS sequence"/>
</dbReference>
<dbReference type="CDD" id="cd00088">
    <property type="entry name" value="HPT"/>
    <property type="match status" value="1"/>
</dbReference>
<dbReference type="GO" id="GO:0043424">
    <property type="term" value="F:protein histidine kinase binding"/>
    <property type="evidence" value="ECO:0007669"/>
    <property type="project" value="InterPro"/>
</dbReference>
<organism evidence="4 5">
    <name type="scientific">Pleurostoma richardsiae</name>
    <dbReference type="NCBI Taxonomy" id="41990"/>
    <lineage>
        <taxon>Eukaryota</taxon>
        <taxon>Fungi</taxon>
        <taxon>Dikarya</taxon>
        <taxon>Ascomycota</taxon>
        <taxon>Pezizomycotina</taxon>
        <taxon>Sordariomycetes</taxon>
        <taxon>Sordariomycetidae</taxon>
        <taxon>Calosphaeriales</taxon>
        <taxon>Pleurostomataceae</taxon>
        <taxon>Pleurostoma</taxon>
    </lineage>
</organism>
<feature type="modified residue" description="Phosphohistidine" evidence="1">
    <location>
        <position position="77"/>
    </location>
</feature>
<dbReference type="InterPro" id="IPR045871">
    <property type="entry name" value="AHP1-5/YPD1"/>
</dbReference>
<dbReference type="SMART" id="SM00073">
    <property type="entry name" value="HPT"/>
    <property type="match status" value="1"/>
</dbReference>
<keyword evidence="5" id="KW-1185">Reference proteome</keyword>
<dbReference type="InterPro" id="IPR036641">
    <property type="entry name" value="HPT_dom_sf"/>
</dbReference>
<proteinExistence type="predicted"/>
<protein>
    <recommendedName>
        <fullName evidence="3">HPt domain-containing protein</fullName>
    </recommendedName>
</protein>
<evidence type="ECO:0000256" key="1">
    <source>
        <dbReference type="PROSITE-ProRule" id="PRU00110"/>
    </source>
</evidence>